<dbReference type="AlphaFoldDB" id="A0A1C3JI83"/>
<proteinExistence type="predicted"/>
<keyword evidence="2" id="KW-1185">Reference proteome</keyword>
<protein>
    <submittedName>
        <fullName evidence="1">Uncharacterized protein</fullName>
    </submittedName>
</protein>
<reference evidence="2" key="1">
    <citation type="submission" date="2016-06" db="EMBL/GenBank/DDBJ databases">
        <authorList>
            <person name="Rodrigo-Torres L."/>
            <person name="Arahal D.R."/>
        </authorList>
    </citation>
    <scope>NUCLEOTIDE SEQUENCE [LARGE SCALE GENOMIC DNA]</scope>
    <source>
        <strain evidence="2">CECT 7224</strain>
    </source>
</reference>
<dbReference type="Proteomes" id="UP000092819">
    <property type="component" value="Unassembled WGS sequence"/>
</dbReference>
<evidence type="ECO:0000313" key="1">
    <source>
        <dbReference type="EMBL" id="SBT14851.1"/>
    </source>
</evidence>
<name>A0A1C3JI83_9VIBR</name>
<sequence>MALTTRERVTLLLRLREPLRLFPQEKGQPSGSVVTFEISPWVARNYTAQISIGKSGMDTTNVYSQKQRCIELNSC</sequence>
<accession>A0A1C3JI83</accession>
<organism evidence="1 2">
    <name type="scientific">Vibrio celticus</name>
    <dbReference type="NCBI Taxonomy" id="446372"/>
    <lineage>
        <taxon>Bacteria</taxon>
        <taxon>Pseudomonadati</taxon>
        <taxon>Pseudomonadota</taxon>
        <taxon>Gammaproteobacteria</taxon>
        <taxon>Vibrionales</taxon>
        <taxon>Vibrionaceae</taxon>
        <taxon>Vibrio</taxon>
    </lineage>
</organism>
<gene>
    <name evidence="1" type="ORF">VCE7224_03628</name>
</gene>
<dbReference type="EMBL" id="FLQZ01000090">
    <property type="protein sequence ID" value="SBT14851.1"/>
    <property type="molecule type" value="Genomic_DNA"/>
</dbReference>
<evidence type="ECO:0000313" key="2">
    <source>
        <dbReference type="Proteomes" id="UP000092819"/>
    </source>
</evidence>